<proteinExistence type="inferred from homology"/>
<feature type="domain" description="Thiaminase-2/PQQC" evidence="2">
    <location>
        <begin position="28"/>
        <end position="230"/>
    </location>
</feature>
<evidence type="ECO:0000313" key="4">
    <source>
        <dbReference type="Proteomes" id="UP000032683"/>
    </source>
</evidence>
<dbReference type="NCBIfam" id="TIGR04306">
    <property type="entry name" value="salvage_TenA"/>
    <property type="match status" value="1"/>
</dbReference>
<dbReference type="PANTHER" id="PTHR43198">
    <property type="entry name" value="BIFUNCTIONAL TH2 PROTEIN"/>
    <property type="match status" value="1"/>
</dbReference>
<dbReference type="GO" id="GO:0050334">
    <property type="term" value="F:thiaminase activity"/>
    <property type="evidence" value="ECO:0007669"/>
    <property type="project" value="UniProtKB-EC"/>
</dbReference>
<comment type="similarity">
    <text evidence="1">Belongs to the TenA family.</text>
</comment>
<dbReference type="Gene3D" id="1.20.910.10">
    <property type="entry name" value="Heme oxygenase-like"/>
    <property type="match status" value="1"/>
</dbReference>
<dbReference type="UniPathway" id="UPA00060"/>
<evidence type="ECO:0000259" key="2">
    <source>
        <dbReference type="Pfam" id="PF03070"/>
    </source>
</evidence>
<dbReference type="CDD" id="cd19367">
    <property type="entry name" value="TenA_C_ScTHI20-like"/>
    <property type="match status" value="1"/>
</dbReference>
<evidence type="ECO:0000256" key="1">
    <source>
        <dbReference type="RuleBase" id="RU363093"/>
    </source>
</evidence>
<dbReference type="GO" id="GO:0009229">
    <property type="term" value="P:thiamine diphosphate biosynthetic process"/>
    <property type="evidence" value="ECO:0007669"/>
    <property type="project" value="UniProtKB-UniPathway"/>
</dbReference>
<evidence type="ECO:0000313" key="3">
    <source>
        <dbReference type="EMBL" id="GAO00199.1"/>
    </source>
</evidence>
<dbReference type="Pfam" id="PF03070">
    <property type="entry name" value="TENA_THI-4"/>
    <property type="match status" value="1"/>
</dbReference>
<dbReference type="InterPro" id="IPR016084">
    <property type="entry name" value="Haem_Oase-like_multi-hlx"/>
</dbReference>
<reference evidence="3 4" key="1">
    <citation type="submission" date="2012-11" db="EMBL/GenBank/DDBJ databases">
        <title>Whole genome sequence of Gluconacetobacter xylinus NBRC 13693.</title>
        <authorList>
            <person name="Azuma Y."/>
            <person name="Higashiura N."/>
            <person name="Hirakawa H."/>
            <person name="Matsushita K."/>
        </authorList>
    </citation>
    <scope>NUCLEOTIDE SEQUENCE [LARGE SCALE GENOMIC DNA]</scope>
    <source>
        <strain evidence="3 4">NBRC 13693</strain>
    </source>
</reference>
<dbReference type="GO" id="GO:0005829">
    <property type="term" value="C:cytosol"/>
    <property type="evidence" value="ECO:0007669"/>
    <property type="project" value="TreeGrafter"/>
</dbReference>
<keyword evidence="1" id="KW-0784">Thiamine biosynthesis</keyword>
<dbReference type="AlphaFoldDB" id="A0A0D6QA48"/>
<dbReference type="GO" id="GO:0009228">
    <property type="term" value="P:thiamine biosynthetic process"/>
    <property type="evidence" value="ECO:0007669"/>
    <property type="project" value="UniProtKB-KW"/>
</dbReference>
<comment type="pathway">
    <text evidence="1">Cofactor biosynthesis; thiamine diphosphate biosynthesis.</text>
</comment>
<dbReference type="InterPro" id="IPR027574">
    <property type="entry name" value="Thiaminase_II"/>
</dbReference>
<comment type="catalytic activity">
    <reaction evidence="1">
        <text>thiamine + H2O = 5-(2-hydroxyethyl)-4-methylthiazole + 4-amino-5-hydroxymethyl-2-methylpyrimidine + H(+)</text>
        <dbReference type="Rhea" id="RHEA:17509"/>
        <dbReference type="ChEBI" id="CHEBI:15377"/>
        <dbReference type="ChEBI" id="CHEBI:15378"/>
        <dbReference type="ChEBI" id="CHEBI:16892"/>
        <dbReference type="ChEBI" id="CHEBI:17957"/>
        <dbReference type="ChEBI" id="CHEBI:18385"/>
        <dbReference type="EC" id="3.5.99.2"/>
    </reaction>
</comment>
<name>A0A0D6QA48_KOMXY</name>
<keyword evidence="1" id="KW-0378">Hydrolase</keyword>
<sequence>MNIQTGPDTPPECIKGTFFARLRNAAPAAWQGYVGHPFVRGMADGTLDPARFRAFLMQDYLYLLNYARAYALAVYKSDSFEEMRESADIVAGILNTEMAMHFSYCEGWGLSRAEMEAHPPAQELRAYAGFILDRAQAGDLLDLLVALSACLVGYGEIGLALANDPATVREGNPYFSWVSVYADEPYQDLMRRGLARLDIVAARRGGVARLPELTRLFTTAVSLETAFWTAGQAEMT</sequence>
<dbReference type="EMBL" id="BANJ01000042">
    <property type="protein sequence ID" value="GAO00199.1"/>
    <property type="molecule type" value="Genomic_DNA"/>
</dbReference>
<dbReference type="Proteomes" id="UP000032683">
    <property type="component" value="Unassembled WGS sequence"/>
</dbReference>
<dbReference type="SUPFAM" id="SSF48613">
    <property type="entry name" value="Heme oxygenase-like"/>
    <property type="match status" value="1"/>
</dbReference>
<accession>A0A0D6QA48</accession>
<comment type="catalytic activity">
    <reaction evidence="1">
        <text>4-amino-5-aminomethyl-2-methylpyrimidine + H2O = 4-amino-5-hydroxymethyl-2-methylpyrimidine + NH4(+)</text>
        <dbReference type="Rhea" id="RHEA:31799"/>
        <dbReference type="ChEBI" id="CHEBI:15377"/>
        <dbReference type="ChEBI" id="CHEBI:16892"/>
        <dbReference type="ChEBI" id="CHEBI:28938"/>
        <dbReference type="ChEBI" id="CHEBI:63416"/>
        <dbReference type="EC" id="3.5.99.2"/>
    </reaction>
</comment>
<dbReference type="InterPro" id="IPR050967">
    <property type="entry name" value="Thiamine_Salvage_TenA"/>
</dbReference>
<dbReference type="InterPro" id="IPR004305">
    <property type="entry name" value="Thiaminase-2/PQQC"/>
</dbReference>
<comment type="function">
    <text evidence="1">Catalyzes an amino-pyrimidine hydrolysis reaction at the C5' of the pyrimidine moiety of thiamine compounds, a reaction that is part of a thiamine salvage pathway.</text>
</comment>
<gene>
    <name evidence="3" type="ORF">Gxy13693_042_033</name>
</gene>
<comment type="caution">
    <text evidence="3">The sequence shown here is derived from an EMBL/GenBank/DDBJ whole genome shotgun (WGS) entry which is preliminary data.</text>
</comment>
<organism evidence="3 4">
    <name type="scientific">Komagataeibacter xylinus NBRC 13693</name>
    <dbReference type="NCBI Taxonomy" id="1234668"/>
    <lineage>
        <taxon>Bacteria</taxon>
        <taxon>Pseudomonadati</taxon>
        <taxon>Pseudomonadota</taxon>
        <taxon>Alphaproteobacteria</taxon>
        <taxon>Acetobacterales</taxon>
        <taxon>Acetobacteraceae</taxon>
        <taxon>Komagataeibacter</taxon>
    </lineage>
</organism>
<dbReference type="PANTHER" id="PTHR43198:SF2">
    <property type="entry name" value="SI:CH1073-67J19.1-RELATED"/>
    <property type="match status" value="1"/>
</dbReference>
<dbReference type="EC" id="3.5.99.2" evidence="1"/>
<dbReference type="RefSeq" id="WP_048856588.1">
    <property type="nucleotide sequence ID" value="NZ_BANJ01000042.1"/>
</dbReference>
<protein>
    <recommendedName>
        <fullName evidence="1">Aminopyrimidine aminohydrolase</fullName>
        <ecNumber evidence="1">3.5.99.2</ecNumber>
    </recommendedName>
</protein>